<reference evidence="3" key="3">
    <citation type="journal article" date="2018" name="Mol. Plant Microbe Interact.">
        <title>Genome sequence resources for the wheat stripe rust pathogen (Puccinia striiformis f. sp. tritici) and the barley stripe rust pathogen (Puccinia striiformis f. sp. hordei).</title>
        <authorList>
            <person name="Xia C."/>
            <person name="Wang M."/>
            <person name="Yin C."/>
            <person name="Cornejo O.E."/>
            <person name="Hulbert S.H."/>
            <person name="Chen X."/>
        </authorList>
    </citation>
    <scope>NUCLEOTIDE SEQUENCE [LARGE SCALE GENOMIC DNA]</scope>
    <source>
        <strain evidence="3">93TX-2</strain>
    </source>
</reference>
<evidence type="ECO:0000313" key="3">
    <source>
        <dbReference type="Proteomes" id="UP000238274"/>
    </source>
</evidence>
<dbReference type="VEuPathDB" id="FungiDB:PSHT_12602"/>
<dbReference type="AlphaFoldDB" id="A0A2S4UVZ5"/>
<gene>
    <name evidence="2" type="ORF">PSHT_12602</name>
</gene>
<name>A0A2S4UVZ5_9BASI</name>
<proteinExistence type="predicted"/>
<sequence>MGSTDYLADPRDTPDIKNILSRVDQDIPDKDIVSSSARETKPHDMKHDDDWEESQSQHPANSSHDFTSINDFIPPLSDADPDVVTSTALVCYNPNQASTLAARSTSSSFPYTSVPLNPSPGTVPVTPTPSAPRRSFANQNNSTESAPPKERPDKAKSSLATAYQSVSKKKYEMLETHLFWQKDRFQQESRMRQAADNRRHQLDEATLQQKEKIEKDRLGWEKERYKNEQDERVAVAAAEKTKQEDRLAAAERWLEQGKSVSEVESLLKMVFQ</sequence>
<dbReference type="VEuPathDB" id="FungiDB:PSTT_00340"/>
<evidence type="ECO:0000313" key="2">
    <source>
        <dbReference type="EMBL" id="POW01315.1"/>
    </source>
</evidence>
<keyword evidence="3" id="KW-1185">Reference proteome</keyword>
<dbReference type="EMBL" id="PKSM01000234">
    <property type="protein sequence ID" value="POW01315.1"/>
    <property type="molecule type" value="Genomic_DNA"/>
</dbReference>
<evidence type="ECO:0000256" key="1">
    <source>
        <dbReference type="SAM" id="MobiDB-lite"/>
    </source>
</evidence>
<feature type="region of interest" description="Disordered" evidence="1">
    <location>
        <begin position="107"/>
        <end position="160"/>
    </location>
</feature>
<feature type="compositionally biased region" description="Polar residues" evidence="1">
    <location>
        <begin position="54"/>
        <end position="70"/>
    </location>
</feature>
<feature type="compositionally biased region" description="Basic and acidic residues" evidence="1">
    <location>
        <begin position="23"/>
        <end position="49"/>
    </location>
</feature>
<dbReference type="Proteomes" id="UP000238274">
    <property type="component" value="Unassembled WGS sequence"/>
</dbReference>
<feature type="region of interest" description="Disordered" evidence="1">
    <location>
        <begin position="1"/>
        <end position="74"/>
    </location>
</feature>
<feature type="compositionally biased region" description="Basic and acidic residues" evidence="1">
    <location>
        <begin position="147"/>
        <end position="156"/>
    </location>
</feature>
<dbReference type="PANTHER" id="PTHR33246:SF51">
    <property type="entry name" value="MYB_SANT-LIKE DOMAIN-CONTAINING PROTEIN"/>
    <property type="match status" value="1"/>
</dbReference>
<reference evidence="2 3" key="1">
    <citation type="submission" date="2017-12" db="EMBL/GenBank/DDBJ databases">
        <title>Gene loss provides genomic basis for host adaptation in cereal stripe rust fungi.</title>
        <authorList>
            <person name="Xia C."/>
        </authorList>
    </citation>
    <scope>NUCLEOTIDE SEQUENCE [LARGE SCALE GENOMIC DNA]</scope>
    <source>
        <strain evidence="2 3">93TX-2</strain>
    </source>
</reference>
<dbReference type="OrthoDB" id="10634860at2759"/>
<reference evidence="3" key="2">
    <citation type="journal article" date="2018" name="BMC Genomics">
        <title>Genomic insights into host adaptation between the wheat stripe rust pathogen (Puccinia striiformis f. sp. tritici) and the barley stripe rust pathogen (Puccinia striiformis f. sp. hordei).</title>
        <authorList>
            <person name="Xia C."/>
            <person name="Wang M."/>
            <person name="Yin C."/>
            <person name="Cornejo O.E."/>
            <person name="Hulbert S.H."/>
            <person name="Chen X."/>
        </authorList>
    </citation>
    <scope>NUCLEOTIDE SEQUENCE [LARGE SCALE GENOMIC DNA]</scope>
    <source>
        <strain evidence="3">93TX-2</strain>
    </source>
</reference>
<feature type="compositionally biased region" description="Polar residues" evidence="1">
    <location>
        <begin position="136"/>
        <end position="145"/>
    </location>
</feature>
<dbReference type="PANTHER" id="PTHR33246">
    <property type="entry name" value="CCHC-TYPE DOMAIN-CONTAINING PROTEIN"/>
    <property type="match status" value="1"/>
</dbReference>
<protein>
    <submittedName>
        <fullName evidence="2">Uncharacterized protein</fullName>
    </submittedName>
</protein>
<organism evidence="2 3">
    <name type="scientific">Puccinia striiformis</name>
    <dbReference type="NCBI Taxonomy" id="27350"/>
    <lineage>
        <taxon>Eukaryota</taxon>
        <taxon>Fungi</taxon>
        <taxon>Dikarya</taxon>
        <taxon>Basidiomycota</taxon>
        <taxon>Pucciniomycotina</taxon>
        <taxon>Pucciniomycetes</taxon>
        <taxon>Pucciniales</taxon>
        <taxon>Pucciniaceae</taxon>
        <taxon>Puccinia</taxon>
    </lineage>
</organism>
<accession>A0A2S4UVZ5</accession>
<comment type="caution">
    <text evidence="2">The sequence shown here is derived from an EMBL/GenBank/DDBJ whole genome shotgun (WGS) entry which is preliminary data.</text>
</comment>